<keyword evidence="3 5" id="KW-1133">Transmembrane helix</keyword>
<reference evidence="7 8" key="1">
    <citation type="submission" date="2020-11" db="EMBL/GenBank/DDBJ databases">
        <title>Kefir isolates.</title>
        <authorList>
            <person name="Marcisauskas S."/>
            <person name="Kim Y."/>
            <person name="Blasche S."/>
        </authorList>
    </citation>
    <scope>NUCLEOTIDE SEQUENCE [LARGE SCALE GENOMIC DNA]</scope>
    <source>
        <strain evidence="7 8">OG2</strain>
    </source>
</reference>
<comment type="subcellular location">
    <subcellularLocation>
        <location evidence="1">Membrane</location>
        <topology evidence="1">Single-pass membrane protein</topology>
    </subcellularLocation>
</comment>
<keyword evidence="8" id="KW-1185">Reference proteome</keyword>
<evidence type="ECO:0000256" key="4">
    <source>
        <dbReference type="ARBA" id="ARBA00023136"/>
    </source>
</evidence>
<proteinExistence type="predicted"/>
<evidence type="ECO:0000256" key="3">
    <source>
        <dbReference type="ARBA" id="ARBA00022989"/>
    </source>
</evidence>
<accession>A0A9P7BD76</accession>
<dbReference type="InterPro" id="IPR009644">
    <property type="entry name" value="FKTN/MNN4/W02B3.4-1"/>
</dbReference>
<dbReference type="Proteomes" id="UP000750334">
    <property type="component" value="Unassembled WGS sequence"/>
</dbReference>
<keyword evidence="2 5" id="KW-0812">Transmembrane</keyword>
<dbReference type="InterPro" id="IPR007074">
    <property type="entry name" value="LicD/FKTN/FKRP_NTP_transf"/>
</dbReference>
<evidence type="ECO:0000259" key="6">
    <source>
        <dbReference type="Pfam" id="PF04991"/>
    </source>
</evidence>
<protein>
    <recommendedName>
        <fullName evidence="6">LicD/FKTN/FKRP nucleotidyltransferase domain-containing protein</fullName>
    </recommendedName>
</protein>
<comment type="caution">
    <text evidence="7">The sequence shown here is derived from an EMBL/GenBank/DDBJ whole genome shotgun (WGS) entry which is preliminary data.</text>
</comment>
<feature type="domain" description="LicD/FKTN/FKRP nucleotidyltransferase" evidence="6">
    <location>
        <begin position="583"/>
        <end position="832"/>
    </location>
</feature>
<gene>
    <name evidence="7" type="ORF">C6P45_000612</name>
</gene>
<evidence type="ECO:0000256" key="1">
    <source>
        <dbReference type="ARBA" id="ARBA00004167"/>
    </source>
</evidence>
<evidence type="ECO:0000256" key="2">
    <source>
        <dbReference type="ARBA" id="ARBA00022692"/>
    </source>
</evidence>
<organism evidence="7 8">
    <name type="scientific">Maudiozyma exigua</name>
    <name type="common">Yeast</name>
    <name type="synonym">Kazachstania exigua</name>
    <dbReference type="NCBI Taxonomy" id="34358"/>
    <lineage>
        <taxon>Eukaryota</taxon>
        <taxon>Fungi</taxon>
        <taxon>Dikarya</taxon>
        <taxon>Ascomycota</taxon>
        <taxon>Saccharomycotina</taxon>
        <taxon>Saccharomycetes</taxon>
        <taxon>Saccharomycetales</taxon>
        <taxon>Saccharomycetaceae</taxon>
        <taxon>Maudiozyma</taxon>
    </lineage>
</organism>
<feature type="transmembrane region" description="Helical" evidence="5">
    <location>
        <begin position="24"/>
        <end position="46"/>
    </location>
</feature>
<evidence type="ECO:0000256" key="5">
    <source>
        <dbReference type="SAM" id="Phobius"/>
    </source>
</evidence>
<dbReference type="PANTHER" id="PTHR15407">
    <property type="entry name" value="FUKUTIN-RELATED"/>
    <property type="match status" value="1"/>
</dbReference>
<name>A0A9P7BD76_MAUEX</name>
<keyword evidence="4 5" id="KW-0472">Membrane</keyword>
<dbReference type="GO" id="GO:0009100">
    <property type="term" value="P:glycoprotein metabolic process"/>
    <property type="evidence" value="ECO:0007669"/>
    <property type="project" value="UniProtKB-ARBA"/>
</dbReference>
<evidence type="ECO:0000313" key="8">
    <source>
        <dbReference type="Proteomes" id="UP000750334"/>
    </source>
</evidence>
<sequence>MVNKIYRYAHLYLNRCLNKLNPKVIRNIFFATILLQLILSLVYWSICNSPEANDSLSSLLSTGSIAYYWSNSPFNSDNSDSDKIIYQNPKKLDPDYEYFKIDSTLDFNPQPKIDQQNNEEIKEEYSDNDDETSSSSTWWDYLPTFIYDPNSANANSLNDQNNRLLRLYKLYEKMKFNTKPIWMDEYTLDKFLTVPVGSNRGEKLESIDDLELYDFDPRTSWSVYLDHMMRNFQEGTSMKLLFSWYDWTDFHELNKLISLKKTTLSCNFFFEGAFDKESLDVIEEELGEPLFRNERDKYSLNRWYLFSRKLSTRHIFSVISNHCDNLGIKDGKLVKPKFSTGLNITLLFDRVRTEVFQLQARNALLTSERNPLSLTMVSDDGGSYQVELEQDRRANIIESHLMHDFIGLKRDEERDIDPNLVDVYDDEEMNNNDYDFGLDPKSIVFDHERIFHEFLSNETISDKFKVHIKETDPESFKQDYIHLKPEDFEFDAYAKIKELEAIPKDQISAHNLHYLNSLKNSVRTHPALAPKYFSEPGNIQQFKGMGHHRDKRFFNGDDLIDSHQEYFDRLNAMIRTFQKFTYNNGILSWLGHGTLYGYIYNAQTFPWDNDFDLQLPIAHLNYLAQYFNQSLILEDPRYSNGRYIVDVGNSITVRTNGNGKNNIDARFIDVDTGLYIDLTGLSVSDDVAKDSMRAYLEDQANKTDYSYERVLKNPLPNPLDKFKEEDNNLARLNVTQLQDYIKEHNDDFSNDDRDAIKKMVKSETEELLKSKKLERALNSAERYETHKKFQIYNCRNDHFVSLQILSPLVNTMYHGIPTLIPTKYITALQHEYSVPKTYGYATFQGKTYLPDLRYWVKSKLVDKCSNLEGWYPEQIYTPLENTKALSDIKFNDIWTLLVNLKGSKEFKDGNIDLLANIYNSFTSTSYRLRELEIQYSKNISIPLKKEYLSLLRSEVSPSLLSPGKDPVIYLYERNIYEKLRQEFNETMIAKIEGAVQDKYIKKYWKLLTDLKFRKLDMFNISIPEDKTTMIQNQTYIDFNKLNTPDFFNDPQKKPNTIFADDPVLIVEK</sequence>
<evidence type="ECO:0000313" key="7">
    <source>
        <dbReference type="EMBL" id="KAG0671445.1"/>
    </source>
</evidence>
<dbReference type="AlphaFoldDB" id="A0A9P7BD76"/>
<dbReference type="OrthoDB" id="444255at2759"/>
<dbReference type="EMBL" id="PUHR01000012">
    <property type="protein sequence ID" value="KAG0671445.1"/>
    <property type="molecule type" value="Genomic_DNA"/>
</dbReference>
<dbReference type="PANTHER" id="PTHR15407:SF28">
    <property type="entry name" value="RIBITOL-5-PHOSPHATE TRANSFERASE FKTN"/>
    <property type="match status" value="1"/>
</dbReference>
<dbReference type="Pfam" id="PF04991">
    <property type="entry name" value="LicD"/>
    <property type="match status" value="1"/>
</dbReference>
<dbReference type="GO" id="GO:0016020">
    <property type="term" value="C:membrane"/>
    <property type="evidence" value="ECO:0007669"/>
    <property type="project" value="UniProtKB-SubCell"/>
</dbReference>